<sequence length="455" mass="52875">MNPNYYTHLLSSYDPESPNNHPQHPYPNPNNHLQYPYPSPNNYPQYPYPNPNNHSQHSYQNAYPDSASPDPPHIPENEPTPTETPTNKRQKNKKTYWSKEEEMLLTKSWLQISEDSITGSQQRDKEFWRRISAYYEKSNTSNVARTQANLKTHCHYMNPFAVAFNQMYIVLKSQHLSGWSEGDLKRATFEHYHARYGADFRHEHIWNIVKNEQKWKGSSTASGASMSSSNIESFINLDNDEVTTRPIGRNATKKAAKGKATNSTSSSGNRLDEILEKHIEENKKTFECYQNSLDMKNALKERKMKIKEEKWLINLDIWRKLNMRFERIAWLKIIIIPIDVWDESNLVTIASNFGKVVVHAKSLWNCMDIYHGNIHDEWFPFRPLRPFTNKADSEVDDSKDDEFVSCQQEVLHLEEGEIPPNGALVVQAPSVVADMALFLHEEDEVFHRNSNLHKG</sequence>
<dbReference type="PANTHER" id="PTHR45023:SF4">
    <property type="entry name" value="GLYCINE-RICH PROTEIN-RELATED"/>
    <property type="match status" value="1"/>
</dbReference>
<comment type="caution">
    <text evidence="2">The sequence shown here is derived from an EMBL/GenBank/DDBJ whole genome shotgun (WGS) entry which is preliminary data.</text>
</comment>
<feature type="region of interest" description="Disordered" evidence="1">
    <location>
        <begin position="1"/>
        <end position="95"/>
    </location>
</feature>
<gene>
    <name evidence="2" type="ORF">LVIROSA_LOCUS24546</name>
</gene>
<dbReference type="Proteomes" id="UP001157418">
    <property type="component" value="Unassembled WGS sequence"/>
</dbReference>
<evidence type="ECO:0000256" key="1">
    <source>
        <dbReference type="SAM" id="MobiDB-lite"/>
    </source>
</evidence>
<organism evidence="2 3">
    <name type="scientific">Lactuca virosa</name>
    <dbReference type="NCBI Taxonomy" id="75947"/>
    <lineage>
        <taxon>Eukaryota</taxon>
        <taxon>Viridiplantae</taxon>
        <taxon>Streptophyta</taxon>
        <taxon>Embryophyta</taxon>
        <taxon>Tracheophyta</taxon>
        <taxon>Spermatophyta</taxon>
        <taxon>Magnoliopsida</taxon>
        <taxon>eudicotyledons</taxon>
        <taxon>Gunneridae</taxon>
        <taxon>Pentapetalae</taxon>
        <taxon>asterids</taxon>
        <taxon>campanulids</taxon>
        <taxon>Asterales</taxon>
        <taxon>Asteraceae</taxon>
        <taxon>Cichorioideae</taxon>
        <taxon>Cichorieae</taxon>
        <taxon>Lactucinae</taxon>
        <taxon>Lactuca</taxon>
    </lineage>
</organism>
<evidence type="ECO:0008006" key="4">
    <source>
        <dbReference type="Google" id="ProtNLM"/>
    </source>
</evidence>
<evidence type="ECO:0000313" key="3">
    <source>
        <dbReference type="Proteomes" id="UP001157418"/>
    </source>
</evidence>
<evidence type="ECO:0000313" key="2">
    <source>
        <dbReference type="EMBL" id="CAH1438279.1"/>
    </source>
</evidence>
<dbReference type="EMBL" id="CAKMRJ010004445">
    <property type="protein sequence ID" value="CAH1438279.1"/>
    <property type="molecule type" value="Genomic_DNA"/>
</dbReference>
<feature type="compositionally biased region" description="Low complexity" evidence="1">
    <location>
        <begin position="258"/>
        <end position="268"/>
    </location>
</feature>
<feature type="compositionally biased region" description="Low complexity" evidence="1">
    <location>
        <begin position="18"/>
        <end position="36"/>
    </location>
</feature>
<proteinExistence type="predicted"/>
<feature type="region of interest" description="Disordered" evidence="1">
    <location>
        <begin position="246"/>
        <end position="268"/>
    </location>
</feature>
<protein>
    <recommendedName>
        <fullName evidence="4">No apical meristem-associated C-terminal domain-containing protein</fullName>
    </recommendedName>
</protein>
<accession>A0AAU9NKP6</accession>
<dbReference type="AlphaFoldDB" id="A0AAU9NKP6"/>
<reference evidence="2 3" key="1">
    <citation type="submission" date="2022-01" db="EMBL/GenBank/DDBJ databases">
        <authorList>
            <person name="Xiong W."/>
            <person name="Schranz E."/>
        </authorList>
    </citation>
    <scope>NUCLEOTIDE SEQUENCE [LARGE SCALE GENOMIC DNA]</scope>
</reference>
<name>A0AAU9NKP6_9ASTR</name>
<keyword evidence="3" id="KW-1185">Reference proteome</keyword>
<feature type="compositionally biased region" description="Pro residues" evidence="1">
    <location>
        <begin position="37"/>
        <end position="50"/>
    </location>
</feature>
<dbReference type="PANTHER" id="PTHR45023">
    <property type="match status" value="1"/>
</dbReference>